<dbReference type="OrthoDB" id="10266658at2759"/>
<dbReference type="RefSeq" id="XP_022284224.1">
    <property type="nucleotide sequence ID" value="XM_022428682.1"/>
</dbReference>
<dbReference type="EMBL" id="LSBJ02000006">
    <property type="protein sequence ID" value="OAQ63382.2"/>
    <property type="molecule type" value="Genomic_DNA"/>
</dbReference>
<comment type="caution">
    <text evidence="1">The sequence shown here is derived from an EMBL/GenBank/DDBJ whole genome shotgun (WGS) entry which is preliminary data.</text>
</comment>
<accession>A0A179FD15</accession>
<evidence type="ECO:0000313" key="1">
    <source>
        <dbReference type="EMBL" id="OAQ63382.2"/>
    </source>
</evidence>
<dbReference type="GeneID" id="28852365"/>
<dbReference type="Proteomes" id="UP000078397">
    <property type="component" value="Unassembled WGS sequence"/>
</dbReference>
<proteinExistence type="predicted"/>
<sequence>MSISCCGQEEFAKHAAGFCLSESSSLQLPTKPFFSALESVVSGAGGWKLSSIGIFCLNPPALLAKELDILAILSFLITVEAELLTKRSLRDRTPIPGKGRISRLHTSARMVSKRARSLRAGARNDTRAFVVSNE</sequence>
<protein>
    <submittedName>
        <fullName evidence="1">Uncharacterized protein</fullName>
    </submittedName>
</protein>
<dbReference type="AlphaFoldDB" id="A0A179FD15"/>
<dbReference type="KEGG" id="pchm:VFPPC_09912"/>
<gene>
    <name evidence="1" type="ORF">VFPPC_09912</name>
</gene>
<evidence type="ECO:0000313" key="2">
    <source>
        <dbReference type="Proteomes" id="UP000078397"/>
    </source>
</evidence>
<keyword evidence="2" id="KW-1185">Reference proteome</keyword>
<organism evidence="1 2">
    <name type="scientific">Pochonia chlamydosporia 170</name>
    <dbReference type="NCBI Taxonomy" id="1380566"/>
    <lineage>
        <taxon>Eukaryota</taxon>
        <taxon>Fungi</taxon>
        <taxon>Dikarya</taxon>
        <taxon>Ascomycota</taxon>
        <taxon>Pezizomycotina</taxon>
        <taxon>Sordariomycetes</taxon>
        <taxon>Hypocreomycetidae</taxon>
        <taxon>Hypocreales</taxon>
        <taxon>Clavicipitaceae</taxon>
        <taxon>Pochonia</taxon>
    </lineage>
</organism>
<name>A0A179FD15_METCM</name>
<reference evidence="1 2" key="1">
    <citation type="journal article" date="2016" name="PLoS Pathog.">
        <title>Biosynthesis of antibiotic leucinostatins in bio-control fungus Purpureocillium lilacinum and their inhibition on phytophthora revealed by genome mining.</title>
        <authorList>
            <person name="Wang G."/>
            <person name="Liu Z."/>
            <person name="Lin R."/>
            <person name="Li E."/>
            <person name="Mao Z."/>
            <person name="Ling J."/>
            <person name="Yang Y."/>
            <person name="Yin W.B."/>
            <person name="Xie B."/>
        </authorList>
    </citation>
    <scope>NUCLEOTIDE SEQUENCE [LARGE SCALE GENOMIC DNA]</scope>
    <source>
        <strain evidence="1">170</strain>
    </source>
</reference>